<feature type="coiled-coil region" evidence="1">
    <location>
        <begin position="487"/>
        <end position="514"/>
    </location>
</feature>
<evidence type="ECO:0000313" key="3">
    <source>
        <dbReference type="EMBL" id="EDQ99457.1"/>
    </source>
</evidence>
<dbReference type="RefSeq" id="XP_001889912.1">
    <property type="nucleotide sequence ID" value="XM_001889877.1"/>
</dbReference>
<feature type="compositionally biased region" description="Basic and acidic residues" evidence="2">
    <location>
        <begin position="306"/>
        <end position="317"/>
    </location>
</feature>
<evidence type="ECO:0000256" key="2">
    <source>
        <dbReference type="SAM" id="MobiDB-lite"/>
    </source>
</evidence>
<feature type="region of interest" description="Disordered" evidence="2">
    <location>
        <begin position="296"/>
        <end position="348"/>
    </location>
</feature>
<dbReference type="Proteomes" id="UP000001194">
    <property type="component" value="Unassembled WGS sequence"/>
</dbReference>
<dbReference type="KEGG" id="lbc:LACBIDRAFT_335020"/>
<evidence type="ECO:0000313" key="4">
    <source>
        <dbReference type="Proteomes" id="UP000001194"/>
    </source>
</evidence>
<dbReference type="InParanoid" id="B0E139"/>
<accession>B0E139</accession>
<feature type="compositionally biased region" description="Acidic residues" evidence="2">
    <location>
        <begin position="108"/>
        <end position="126"/>
    </location>
</feature>
<keyword evidence="1" id="KW-0175">Coiled coil</keyword>
<feature type="region of interest" description="Disordered" evidence="2">
    <location>
        <begin position="108"/>
        <end position="208"/>
    </location>
</feature>
<dbReference type="GeneID" id="6085550"/>
<feature type="compositionally biased region" description="Acidic residues" evidence="2">
    <location>
        <begin position="169"/>
        <end position="178"/>
    </location>
</feature>
<dbReference type="AlphaFoldDB" id="B0E139"/>
<sequence>MSTPLSIFNIPSDLTKKLPTREKINEIYPQIPSLIELARTWYRESYEGANERTRAAREDSLRKVVGWYLRCAQVLQHDPDFSVTPEMERITNEVLVTEQGDFNWEVLEEPSPEQEQEEEVEEDDFSDLLGGWGVNADGPAAGEKSKQKEVVEEVAKKRSRGHKRKADAGDDGDMEAEVVEVPGPKEQRKKAKVQGENKDVEMDDPDYDFGTMGVTATEPTPRHRTPCKQCEIANLDCVVAIGLKGNVCVKCRSRKIGCSFVNTPGASANRLTSNPMPKKMTSKKPCELTPPIVLVTAPPKQSARPAGKEIEAKDARPRPRATKPPAKTEAVTQSGGSRPPPAKDDARGLIHPEKTTVYANSRYTGPNQIPEKSVAEVIVPESAKEPKVAIRVTRASSRQTSEPEVSVTKGRVRDGSVRPGHDGETARATFAELREDSHTPIDLQDPFTRRLDSISTSVRQQGVDLGKMSNKVRETSARVEAMSAIAIRQKDQEMEELKKELEMQRSMLEDLEESQKVLMESFAARAPSEDPVSSQVLDELREKVEGMVTQQQMRSLSEGLKTRIQNFIQGVNDNLRLNNADGISRLPDELDILGGRVAGIEEDIRNVRRGKEFIEERLGKLEGLCLNVMTNEFLRHPDDGLDKRMRVERAVGWDRVVDDDAVRKEVQRAKDVKGGLSEVHGSVGATDLTTISLGDVHPRPSTPSNDALHGLVPSIDDGRYIFNAVDRSPVDRAKTLD</sequence>
<evidence type="ECO:0000256" key="1">
    <source>
        <dbReference type="SAM" id="Coils"/>
    </source>
</evidence>
<keyword evidence="4" id="KW-1185">Reference proteome</keyword>
<feature type="compositionally biased region" description="Basic and acidic residues" evidence="2">
    <location>
        <begin position="411"/>
        <end position="423"/>
    </location>
</feature>
<reference evidence="3 4" key="1">
    <citation type="journal article" date="2008" name="Nature">
        <title>The genome of Laccaria bicolor provides insights into mycorrhizal symbiosis.</title>
        <authorList>
            <person name="Martin F."/>
            <person name="Aerts A."/>
            <person name="Ahren D."/>
            <person name="Brun A."/>
            <person name="Danchin E.G.J."/>
            <person name="Duchaussoy F."/>
            <person name="Gibon J."/>
            <person name="Kohler A."/>
            <person name="Lindquist E."/>
            <person name="Pereda V."/>
            <person name="Salamov A."/>
            <person name="Shapiro H.J."/>
            <person name="Wuyts J."/>
            <person name="Blaudez D."/>
            <person name="Buee M."/>
            <person name="Brokstein P."/>
            <person name="Canbaeck B."/>
            <person name="Cohen D."/>
            <person name="Courty P.E."/>
            <person name="Coutinho P.M."/>
            <person name="Delaruelle C."/>
            <person name="Detter J.C."/>
            <person name="Deveau A."/>
            <person name="DiFazio S."/>
            <person name="Duplessis S."/>
            <person name="Fraissinet-Tachet L."/>
            <person name="Lucic E."/>
            <person name="Frey-Klett P."/>
            <person name="Fourrey C."/>
            <person name="Feussner I."/>
            <person name="Gay G."/>
            <person name="Grimwood J."/>
            <person name="Hoegger P.J."/>
            <person name="Jain P."/>
            <person name="Kilaru S."/>
            <person name="Labbe J."/>
            <person name="Lin Y.C."/>
            <person name="Legue V."/>
            <person name="Le Tacon F."/>
            <person name="Marmeisse R."/>
            <person name="Melayah D."/>
            <person name="Montanini B."/>
            <person name="Muratet M."/>
            <person name="Nehls U."/>
            <person name="Niculita-Hirzel H."/>
            <person name="Oudot-Le Secq M.P."/>
            <person name="Peter M."/>
            <person name="Quesneville H."/>
            <person name="Rajashekar B."/>
            <person name="Reich M."/>
            <person name="Rouhier N."/>
            <person name="Schmutz J."/>
            <person name="Yin T."/>
            <person name="Chalot M."/>
            <person name="Henrissat B."/>
            <person name="Kuees U."/>
            <person name="Lucas S."/>
            <person name="Van de Peer Y."/>
            <person name="Podila G.K."/>
            <person name="Polle A."/>
            <person name="Pukkila P.J."/>
            <person name="Richardson P.M."/>
            <person name="Rouze P."/>
            <person name="Sanders I.R."/>
            <person name="Stajich J.E."/>
            <person name="Tunlid A."/>
            <person name="Tuskan G."/>
            <person name="Grigoriev I.V."/>
        </authorList>
    </citation>
    <scope>NUCLEOTIDE SEQUENCE [LARGE SCALE GENOMIC DNA]</scope>
    <source>
        <strain evidence="4">S238N-H82 / ATCC MYA-4686</strain>
    </source>
</reference>
<proteinExistence type="predicted"/>
<gene>
    <name evidence="3" type="ORF">LACBIDRAFT_335020</name>
</gene>
<organism evidence="4">
    <name type="scientific">Laccaria bicolor (strain S238N-H82 / ATCC MYA-4686)</name>
    <name type="common">Bicoloured deceiver</name>
    <name type="synonym">Laccaria laccata var. bicolor</name>
    <dbReference type="NCBI Taxonomy" id="486041"/>
    <lineage>
        <taxon>Eukaryota</taxon>
        <taxon>Fungi</taxon>
        <taxon>Dikarya</taxon>
        <taxon>Basidiomycota</taxon>
        <taxon>Agaricomycotina</taxon>
        <taxon>Agaricomycetes</taxon>
        <taxon>Agaricomycetidae</taxon>
        <taxon>Agaricales</taxon>
        <taxon>Agaricineae</taxon>
        <taxon>Hydnangiaceae</taxon>
        <taxon>Laccaria</taxon>
    </lineage>
</organism>
<feature type="region of interest" description="Disordered" evidence="2">
    <location>
        <begin position="393"/>
        <end position="423"/>
    </location>
</feature>
<name>B0E139_LACBS</name>
<feature type="compositionally biased region" description="Polar residues" evidence="2">
    <location>
        <begin position="394"/>
        <end position="403"/>
    </location>
</feature>
<dbReference type="EMBL" id="DS547164">
    <property type="protein sequence ID" value="EDQ99457.1"/>
    <property type="molecule type" value="Genomic_DNA"/>
</dbReference>
<protein>
    <submittedName>
        <fullName evidence="3">Predicted protein</fullName>
    </submittedName>
</protein>
<dbReference type="HOGENOM" id="CLU_376446_0_0_1"/>
<feature type="compositionally biased region" description="Basic and acidic residues" evidence="2">
    <location>
        <begin position="143"/>
        <end position="156"/>
    </location>
</feature>